<dbReference type="InterPro" id="IPR012337">
    <property type="entry name" value="RNaseH-like_sf"/>
</dbReference>
<keyword evidence="3" id="KW-1185">Reference proteome</keyword>
<dbReference type="Pfam" id="PF13456">
    <property type="entry name" value="RVT_3"/>
    <property type="match status" value="1"/>
</dbReference>
<organism evidence="2 3">
    <name type="scientific">Senna tora</name>
    <dbReference type="NCBI Taxonomy" id="362788"/>
    <lineage>
        <taxon>Eukaryota</taxon>
        <taxon>Viridiplantae</taxon>
        <taxon>Streptophyta</taxon>
        <taxon>Embryophyta</taxon>
        <taxon>Tracheophyta</taxon>
        <taxon>Spermatophyta</taxon>
        <taxon>Magnoliopsida</taxon>
        <taxon>eudicotyledons</taxon>
        <taxon>Gunneridae</taxon>
        <taxon>Pentapetalae</taxon>
        <taxon>rosids</taxon>
        <taxon>fabids</taxon>
        <taxon>Fabales</taxon>
        <taxon>Fabaceae</taxon>
        <taxon>Caesalpinioideae</taxon>
        <taxon>Cassia clade</taxon>
        <taxon>Senna</taxon>
    </lineage>
</organism>
<feature type="domain" description="RNase H type-1" evidence="1">
    <location>
        <begin position="10"/>
        <end position="97"/>
    </location>
</feature>
<gene>
    <name evidence="2" type="ORF">G2W53_032547</name>
</gene>
<dbReference type="PANTHER" id="PTHR47723:SF19">
    <property type="entry name" value="POLYNUCLEOTIDYL TRANSFERASE, RIBONUCLEASE H-LIKE SUPERFAMILY PROTEIN"/>
    <property type="match status" value="1"/>
</dbReference>
<dbReference type="GO" id="GO:0003676">
    <property type="term" value="F:nucleic acid binding"/>
    <property type="evidence" value="ECO:0007669"/>
    <property type="project" value="InterPro"/>
</dbReference>
<dbReference type="InterPro" id="IPR044730">
    <property type="entry name" value="RNase_H-like_dom_plant"/>
</dbReference>
<dbReference type="InterPro" id="IPR053151">
    <property type="entry name" value="RNase_H-like"/>
</dbReference>
<dbReference type="Proteomes" id="UP000634136">
    <property type="component" value="Unassembled WGS sequence"/>
</dbReference>
<dbReference type="PANTHER" id="PTHR47723">
    <property type="entry name" value="OS05G0353850 PROTEIN"/>
    <property type="match status" value="1"/>
</dbReference>
<evidence type="ECO:0000313" key="2">
    <source>
        <dbReference type="EMBL" id="KAF7811571.1"/>
    </source>
</evidence>
<dbReference type="EMBL" id="JAAIUW010000010">
    <property type="protein sequence ID" value="KAF7811571.1"/>
    <property type="molecule type" value="Genomic_DNA"/>
</dbReference>
<sequence>MEFCFHDGAGCKDQASSAACGGVARNDHGLFIGAFTWNVGSCTSLQAKLCGVLSSLNLALHYGLSKVVLEMDSLTACELVRSGVVDSHPCAALIRGIHSR</sequence>
<dbReference type="SUPFAM" id="SSF53098">
    <property type="entry name" value="Ribonuclease H-like"/>
    <property type="match status" value="1"/>
</dbReference>
<evidence type="ECO:0000259" key="1">
    <source>
        <dbReference type="Pfam" id="PF13456"/>
    </source>
</evidence>
<dbReference type="AlphaFoldDB" id="A0A834SXJ8"/>
<dbReference type="InterPro" id="IPR002156">
    <property type="entry name" value="RNaseH_domain"/>
</dbReference>
<reference evidence="2" key="1">
    <citation type="submission" date="2020-09" db="EMBL/GenBank/DDBJ databases">
        <title>Genome-Enabled Discovery of Anthraquinone Biosynthesis in Senna tora.</title>
        <authorList>
            <person name="Kang S.-H."/>
            <person name="Pandey R.P."/>
            <person name="Lee C.-M."/>
            <person name="Sim J.-S."/>
            <person name="Jeong J.-T."/>
            <person name="Choi B.-S."/>
            <person name="Jung M."/>
            <person name="Ginzburg D."/>
            <person name="Zhao K."/>
            <person name="Won S.Y."/>
            <person name="Oh T.-J."/>
            <person name="Yu Y."/>
            <person name="Kim N.-H."/>
            <person name="Lee O.R."/>
            <person name="Lee T.-H."/>
            <person name="Bashyal P."/>
            <person name="Kim T.-S."/>
            <person name="Lee W.-H."/>
            <person name="Kawkins C."/>
            <person name="Kim C.-K."/>
            <person name="Kim J.S."/>
            <person name="Ahn B.O."/>
            <person name="Rhee S.Y."/>
            <person name="Sohng J.K."/>
        </authorList>
    </citation>
    <scope>NUCLEOTIDE SEQUENCE</scope>
    <source>
        <tissue evidence="2">Leaf</tissue>
    </source>
</reference>
<proteinExistence type="predicted"/>
<dbReference type="GO" id="GO:0004523">
    <property type="term" value="F:RNA-DNA hybrid ribonuclease activity"/>
    <property type="evidence" value="ECO:0007669"/>
    <property type="project" value="InterPro"/>
</dbReference>
<accession>A0A834SXJ8</accession>
<protein>
    <submittedName>
        <fullName evidence="2">Ribonuclease H</fullName>
    </submittedName>
</protein>
<name>A0A834SXJ8_9FABA</name>
<evidence type="ECO:0000313" key="3">
    <source>
        <dbReference type="Proteomes" id="UP000634136"/>
    </source>
</evidence>
<dbReference type="CDD" id="cd06222">
    <property type="entry name" value="RNase_H_like"/>
    <property type="match status" value="1"/>
</dbReference>
<comment type="caution">
    <text evidence="2">The sequence shown here is derived from an EMBL/GenBank/DDBJ whole genome shotgun (WGS) entry which is preliminary data.</text>
</comment>
<dbReference type="Gene3D" id="3.30.420.10">
    <property type="entry name" value="Ribonuclease H-like superfamily/Ribonuclease H"/>
    <property type="match status" value="1"/>
</dbReference>
<dbReference type="InterPro" id="IPR036397">
    <property type="entry name" value="RNaseH_sf"/>
</dbReference>
<dbReference type="OrthoDB" id="1436613at2759"/>